<dbReference type="PANTHER" id="PTHR37292:SF2">
    <property type="entry name" value="DUF262 DOMAIN-CONTAINING PROTEIN"/>
    <property type="match status" value="1"/>
</dbReference>
<dbReference type="InterPro" id="IPR004919">
    <property type="entry name" value="GmrSD_N"/>
</dbReference>
<name>A0A3E0HHH4_9FLAO</name>
<dbReference type="PANTHER" id="PTHR37292">
    <property type="entry name" value="VNG6097C"/>
    <property type="match status" value="1"/>
</dbReference>
<dbReference type="Pfam" id="PF03235">
    <property type="entry name" value="GmrSD_N"/>
    <property type="match status" value="1"/>
</dbReference>
<evidence type="ECO:0000259" key="1">
    <source>
        <dbReference type="Pfam" id="PF03235"/>
    </source>
</evidence>
<sequence>MNFTDRIKPTDKGITTYLDELKNQDYQIPTFQRDVVWEKENVKKLWDSIYKFYPLGSILVWKTDLKLQNHREIGGHKIVNENFNRTEYQYLLDGQQRTTSLLTSLYGGKIEGREDFDPALYVDITVESSDDTDDESYKKRFLYWDEIDDKNGTFKRNFSKKKKFDEGLILKLIDIKEKFNDIQKTVIKHPEIDLNFDHQYIEELGRIKQVLDNYRLSFIELKGIQVSEVCQIFERINQAGKPLDIFDIVVAKTFRPKTDSDNGFYLRDLIDGFREVNNSRFLQISDFDYLQILSILIRENIENSGIVNITPRYLNDIKTEQIETIWADSKKAILKTFDFFENTLNLKGPQLIPYRYFYLTISNYFYQNSNPDYDFLKKYFWFNCMHRDDLLSNTTDIKNHIAFLNKEKNKEDYQFERFLIDRDALRNASYSSKGVYSRAILALFATNQPKDWKFTDRNVIAENFFFSTDKPNLHHIFPTNYIANNPGANTIDNNSLMNIAYLTQITNLEISDKNPLEYICDYDKNPDFPKAVKSHLIPEQILEWSSLPEMPKNALDLFIEQRIDLIIEQLRSRLNGIKFEVIDTRENVLAEDK</sequence>
<dbReference type="OrthoDB" id="9798761at2"/>
<gene>
    <name evidence="2" type="ORF">C7448_109121</name>
</gene>
<feature type="domain" description="GmrSD restriction endonucleases N-terminal" evidence="1">
    <location>
        <begin position="18"/>
        <end position="253"/>
    </location>
</feature>
<organism evidence="2 3">
    <name type="scientific">Tenacibaculum gallaicum</name>
    <dbReference type="NCBI Taxonomy" id="561505"/>
    <lineage>
        <taxon>Bacteria</taxon>
        <taxon>Pseudomonadati</taxon>
        <taxon>Bacteroidota</taxon>
        <taxon>Flavobacteriia</taxon>
        <taxon>Flavobacteriales</taxon>
        <taxon>Flavobacteriaceae</taxon>
        <taxon>Tenacibaculum</taxon>
    </lineage>
</organism>
<evidence type="ECO:0000313" key="3">
    <source>
        <dbReference type="Proteomes" id="UP000256884"/>
    </source>
</evidence>
<evidence type="ECO:0000313" key="2">
    <source>
        <dbReference type="EMBL" id="REH45868.1"/>
    </source>
</evidence>
<dbReference type="Proteomes" id="UP000256884">
    <property type="component" value="Unassembled WGS sequence"/>
</dbReference>
<keyword evidence="3" id="KW-1185">Reference proteome</keyword>
<protein>
    <recommendedName>
        <fullName evidence="1">GmrSD restriction endonucleases N-terminal domain-containing protein</fullName>
    </recommendedName>
</protein>
<accession>A0A3E0HHH4</accession>
<comment type="caution">
    <text evidence="2">The sequence shown here is derived from an EMBL/GenBank/DDBJ whole genome shotgun (WGS) entry which is preliminary data.</text>
</comment>
<dbReference type="EMBL" id="QUNS01000009">
    <property type="protein sequence ID" value="REH45868.1"/>
    <property type="molecule type" value="Genomic_DNA"/>
</dbReference>
<dbReference type="RefSeq" id="WP_115902053.1">
    <property type="nucleotide sequence ID" value="NZ_QUNS01000009.1"/>
</dbReference>
<dbReference type="AlphaFoldDB" id="A0A3E0HHH4"/>
<proteinExistence type="predicted"/>
<reference evidence="2 3" key="1">
    <citation type="submission" date="2018-08" db="EMBL/GenBank/DDBJ databases">
        <title>Genomic Encyclopedia of Type Strains, Phase IV (KMG-IV): sequencing the most valuable type-strain genomes for metagenomic binning, comparative biology and taxonomic classification.</title>
        <authorList>
            <person name="Goeker M."/>
        </authorList>
    </citation>
    <scope>NUCLEOTIDE SEQUENCE [LARGE SCALE GENOMIC DNA]</scope>
    <source>
        <strain evidence="2 3">DSM 18841</strain>
    </source>
</reference>